<protein>
    <submittedName>
        <fullName evidence="2">Uncharacterized protein</fullName>
    </submittedName>
</protein>
<reference evidence="2" key="1">
    <citation type="submission" date="2014-09" db="EMBL/GenBank/DDBJ databases">
        <title>Genome sequence of the luminous mushroom Mycena chlorophos for searching fungal bioluminescence genes.</title>
        <authorList>
            <person name="Tanaka Y."/>
            <person name="Kasuga D."/>
            <person name="Oba Y."/>
            <person name="Hase S."/>
            <person name="Sato K."/>
            <person name="Oba Y."/>
            <person name="Sakakibara Y."/>
        </authorList>
    </citation>
    <scope>NUCLEOTIDE SEQUENCE</scope>
</reference>
<name>A0ABQ0LEN1_MYCCL</name>
<gene>
    <name evidence="2" type="ORF">MCHLO_06345</name>
</gene>
<accession>A0ABQ0LEN1</accession>
<feature type="region of interest" description="Disordered" evidence="1">
    <location>
        <begin position="152"/>
        <end position="171"/>
    </location>
</feature>
<dbReference type="PROSITE" id="PS51257">
    <property type="entry name" value="PROKAR_LIPOPROTEIN"/>
    <property type="match status" value="1"/>
</dbReference>
<evidence type="ECO:0000313" key="2">
    <source>
        <dbReference type="EMBL" id="GAT48982.1"/>
    </source>
</evidence>
<dbReference type="EMBL" id="DF845171">
    <property type="protein sequence ID" value="GAT48982.1"/>
    <property type="molecule type" value="Genomic_DNA"/>
</dbReference>
<dbReference type="Proteomes" id="UP000815677">
    <property type="component" value="Unassembled WGS sequence"/>
</dbReference>
<organism evidence="2 3">
    <name type="scientific">Mycena chlorophos</name>
    <name type="common">Agaric fungus</name>
    <name type="synonym">Agaricus chlorophos</name>
    <dbReference type="NCBI Taxonomy" id="658473"/>
    <lineage>
        <taxon>Eukaryota</taxon>
        <taxon>Fungi</taxon>
        <taxon>Dikarya</taxon>
        <taxon>Basidiomycota</taxon>
        <taxon>Agaricomycotina</taxon>
        <taxon>Agaricomycetes</taxon>
        <taxon>Agaricomycetidae</taxon>
        <taxon>Agaricales</taxon>
        <taxon>Marasmiineae</taxon>
        <taxon>Mycenaceae</taxon>
        <taxon>Mycena</taxon>
    </lineage>
</organism>
<proteinExistence type="predicted"/>
<evidence type="ECO:0000313" key="3">
    <source>
        <dbReference type="Proteomes" id="UP000815677"/>
    </source>
</evidence>
<sequence>MFRSTVAPTIISAVTVNGVVTGCVKFCPAVHLDGRRCTTLGKFYAADATSPISQTAAWVSVEKNSTASMTAANVNAVQPSGMVTMPAVAFQTMVEHFTNKVNHETRTRYIDKANYESQLGDAKRDLQDLKKVNKDLVAKDIQQARRLRDSKDRIKRLEAGMNDMNYESEDS</sequence>
<evidence type="ECO:0000256" key="1">
    <source>
        <dbReference type="SAM" id="MobiDB-lite"/>
    </source>
</evidence>
<keyword evidence="3" id="KW-1185">Reference proteome</keyword>